<evidence type="ECO:0000256" key="2">
    <source>
        <dbReference type="ARBA" id="ARBA00012438"/>
    </source>
</evidence>
<dbReference type="InterPro" id="IPR004358">
    <property type="entry name" value="Sig_transdc_His_kin-like_C"/>
</dbReference>
<feature type="modified residue" description="4-aspartylphosphate" evidence="11">
    <location>
        <position position="632"/>
    </location>
</feature>
<name>A0A8J2U844_9BACT</name>
<dbReference type="Gene3D" id="3.30.450.20">
    <property type="entry name" value="PAS domain"/>
    <property type="match status" value="1"/>
</dbReference>
<dbReference type="RefSeq" id="WP_188928441.1">
    <property type="nucleotide sequence ID" value="NZ_BMJC01000001.1"/>
</dbReference>
<evidence type="ECO:0000259" key="15">
    <source>
        <dbReference type="PROSITE" id="PS50112"/>
    </source>
</evidence>
<dbReference type="SUPFAM" id="SSF52172">
    <property type="entry name" value="CheY-like"/>
    <property type="match status" value="1"/>
</dbReference>
<dbReference type="SUPFAM" id="SSF47384">
    <property type="entry name" value="Homodimeric domain of signal transducing histidine kinase"/>
    <property type="match status" value="1"/>
</dbReference>
<feature type="domain" description="PAS" evidence="15">
    <location>
        <begin position="194"/>
        <end position="264"/>
    </location>
</feature>
<dbReference type="GO" id="GO:0000155">
    <property type="term" value="F:phosphorelay sensor kinase activity"/>
    <property type="evidence" value="ECO:0007669"/>
    <property type="project" value="InterPro"/>
</dbReference>
<dbReference type="FunFam" id="1.10.287.130:FF:000002">
    <property type="entry name" value="Two-component osmosensing histidine kinase"/>
    <property type="match status" value="1"/>
</dbReference>
<dbReference type="GO" id="GO:0005524">
    <property type="term" value="F:ATP binding"/>
    <property type="evidence" value="ECO:0007669"/>
    <property type="project" value="UniProtKB-KW"/>
</dbReference>
<accession>A0A8J2U844</accession>
<keyword evidence="12" id="KW-0812">Transmembrane</keyword>
<feature type="domain" description="PAC" evidence="16">
    <location>
        <begin position="265"/>
        <end position="318"/>
    </location>
</feature>
<keyword evidence="3 11" id="KW-0597">Phosphoprotein</keyword>
<dbReference type="PROSITE" id="PS50112">
    <property type="entry name" value="PAS"/>
    <property type="match status" value="1"/>
</dbReference>
<dbReference type="InterPro" id="IPR011006">
    <property type="entry name" value="CheY-like_superfamily"/>
</dbReference>
<dbReference type="InterPro" id="IPR001789">
    <property type="entry name" value="Sig_transdc_resp-reg_receiver"/>
</dbReference>
<evidence type="ECO:0000313" key="18">
    <source>
        <dbReference type="Proteomes" id="UP000607559"/>
    </source>
</evidence>
<dbReference type="SUPFAM" id="SSF55785">
    <property type="entry name" value="PYP-like sensor domain (PAS domain)"/>
    <property type="match status" value="1"/>
</dbReference>
<dbReference type="InterPro" id="IPR036890">
    <property type="entry name" value="HATPase_C_sf"/>
</dbReference>
<keyword evidence="8" id="KW-0902">Two-component regulatory system</keyword>
<dbReference type="PROSITE" id="PS50110">
    <property type="entry name" value="RESPONSE_REGULATORY"/>
    <property type="match status" value="1"/>
</dbReference>
<dbReference type="Gene3D" id="3.30.565.10">
    <property type="entry name" value="Histidine kinase-like ATPase, C-terminal domain"/>
    <property type="match status" value="1"/>
</dbReference>
<dbReference type="CDD" id="cd17546">
    <property type="entry name" value="REC_hyHK_CKI1_RcsC-like"/>
    <property type="match status" value="1"/>
</dbReference>
<evidence type="ECO:0000259" key="16">
    <source>
        <dbReference type="PROSITE" id="PS50113"/>
    </source>
</evidence>
<dbReference type="InterPro" id="IPR000700">
    <property type="entry name" value="PAS-assoc_C"/>
</dbReference>
<evidence type="ECO:0000256" key="9">
    <source>
        <dbReference type="ARBA" id="ARBA00064003"/>
    </source>
</evidence>
<comment type="subunit">
    <text evidence="9">At low DSF concentrations, interacts with RpfF.</text>
</comment>
<evidence type="ECO:0000256" key="3">
    <source>
        <dbReference type="ARBA" id="ARBA00022553"/>
    </source>
</evidence>
<keyword evidence="12" id="KW-1133">Transmembrane helix</keyword>
<reference evidence="17" key="1">
    <citation type="journal article" date="2014" name="Int. J. Syst. Evol. Microbiol.">
        <title>Complete genome sequence of Corynebacterium casei LMG S-19264T (=DSM 44701T), isolated from a smear-ripened cheese.</title>
        <authorList>
            <consortium name="US DOE Joint Genome Institute (JGI-PGF)"/>
            <person name="Walter F."/>
            <person name="Albersmeier A."/>
            <person name="Kalinowski J."/>
            <person name="Ruckert C."/>
        </authorList>
    </citation>
    <scope>NUCLEOTIDE SEQUENCE</scope>
    <source>
        <strain evidence="17">CGMCC 1.15448</strain>
    </source>
</reference>
<comment type="caution">
    <text evidence="17">The sequence shown here is derived from an EMBL/GenBank/DDBJ whole genome shotgun (WGS) entry which is preliminary data.</text>
</comment>
<keyword evidence="5" id="KW-0547">Nucleotide-binding</keyword>
<dbReference type="FunFam" id="3.30.565.10:FF:000010">
    <property type="entry name" value="Sensor histidine kinase RcsC"/>
    <property type="match status" value="1"/>
</dbReference>
<dbReference type="PANTHER" id="PTHR45339:SF1">
    <property type="entry name" value="HYBRID SIGNAL TRANSDUCTION HISTIDINE KINASE J"/>
    <property type="match status" value="1"/>
</dbReference>
<evidence type="ECO:0000256" key="5">
    <source>
        <dbReference type="ARBA" id="ARBA00022741"/>
    </source>
</evidence>
<dbReference type="CDD" id="cd00130">
    <property type="entry name" value="PAS"/>
    <property type="match status" value="1"/>
</dbReference>
<dbReference type="NCBIfam" id="TIGR00229">
    <property type="entry name" value="sensory_box"/>
    <property type="match status" value="1"/>
</dbReference>
<evidence type="ECO:0000256" key="4">
    <source>
        <dbReference type="ARBA" id="ARBA00022679"/>
    </source>
</evidence>
<dbReference type="SMART" id="SM00388">
    <property type="entry name" value="HisKA"/>
    <property type="match status" value="1"/>
</dbReference>
<dbReference type="AlphaFoldDB" id="A0A8J2U844"/>
<dbReference type="PANTHER" id="PTHR45339">
    <property type="entry name" value="HYBRID SIGNAL TRANSDUCTION HISTIDINE KINASE J"/>
    <property type="match status" value="1"/>
</dbReference>
<evidence type="ECO:0000259" key="13">
    <source>
        <dbReference type="PROSITE" id="PS50109"/>
    </source>
</evidence>
<dbReference type="InterPro" id="IPR003594">
    <property type="entry name" value="HATPase_dom"/>
</dbReference>
<dbReference type="InterPro" id="IPR005467">
    <property type="entry name" value="His_kinase_dom"/>
</dbReference>
<evidence type="ECO:0000256" key="12">
    <source>
        <dbReference type="SAM" id="Phobius"/>
    </source>
</evidence>
<dbReference type="SMART" id="SM00448">
    <property type="entry name" value="REC"/>
    <property type="match status" value="1"/>
</dbReference>
<feature type="transmembrane region" description="Helical" evidence="12">
    <location>
        <begin position="15"/>
        <end position="35"/>
    </location>
</feature>
<evidence type="ECO:0000256" key="11">
    <source>
        <dbReference type="PROSITE-ProRule" id="PRU00169"/>
    </source>
</evidence>
<dbReference type="EC" id="2.7.13.3" evidence="2"/>
<feature type="domain" description="Response regulatory" evidence="14">
    <location>
        <begin position="582"/>
        <end position="698"/>
    </location>
</feature>
<dbReference type="PROSITE" id="PS50113">
    <property type="entry name" value="PAC"/>
    <property type="match status" value="1"/>
</dbReference>
<keyword evidence="4" id="KW-0808">Transferase</keyword>
<protein>
    <recommendedName>
        <fullName evidence="10">Sensory/regulatory protein RpfC</fullName>
        <ecNumber evidence="2">2.7.13.3</ecNumber>
    </recommendedName>
</protein>
<organism evidence="17 18">
    <name type="scientific">Puia dinghuensis</name>
    <dbReference type="NCBI Taxonomy" id="1792502"/>
    <lineage>
        <taxon>Bacteria</taxon>
        <taxon>Pseudomonadati</taxon>
        <taxon>Bacteroidota</taxon>
        <taxon>Chitinophagia</taxon>
        <taxon>Chitinophagales</taxon>
        <taxon>Chitinophagaceae</taxon>
        <taxon>Puia</taxon>
    </lineage>
</organism>
<reference evidence="17" key="2">
    <citation type="submission" date="2020-09" db="EMBL/GenBank/DDBJ databases">
        <authorList>
            <person name="Sun Q."/>
            <person name="Zhou Y."/>
        </authorList>
    </citation>
    <scope>NUCLEOTIDE SEQUENCE</scope>
    <source>
        <strain evidence="17">CGMCC 1.15448</strain>
    </source>
</reference>
<evidence type="ECO:0000256" key="10">
    <source>
        <dbReference type="ARBA" id="ARBA00068150"/>
    </source>
</evidence>
<dbReference type="SUPFAM" id="SSF55874">
    <property type="entry name" value="ATPase domain of HSP90 chaperone/DNA topoisomerase II/histidine kinase"/>
    <property type="match status" value="1"/>
</dbReference>
<dbReference type="EMBL" id="BMJC01000001">
    <property type="protein sequence ID" value="GGA85862.1"/>
    <property type="molecule type" value="Genomic_DNA"/>
</dbReference>
<dbReference type="Gene3D" id="1.10.287.130">
    <property type="match status" value="1"/>
</dbReference>
<dbReference type="Pfam" id="PF00512">
    <property type="entry name" value="HisKA"/>
    <property type="match status" value="1"/>
</dbReference>
<dbReference type="PRINTS" id="PR00344">
    <property type="entry name" value="BCTRLSENSOR"/>
</dbReference>
<proteinExistence type="predicted"/>
<keyword evidence="18" id="KW-1185">Reference proteome</keyword>
<evidence type="ECO:0000313" key="17">
    <source>
        <dbReference type="EMBL" id="GGA85862.1"/>
    </source>
</evidence>
<evidence type="ECO:0000256" key="1">
    <source>
        <dbReference type="ARBA" id="ARBA00000085"/>
    </source>
</evidence>
<dbReference type="InterPro" id="IPR000014">
    <property type="entry name" value="PAS"/>
</dbReference>
<keyword evidence="6" id="KW-0418">Kinase</keyword>
<comment type="catalytic activity">
    <reaction evidence="1">
        <text>ATP + protein L-histidine = ADP + protein N-phospho-L-histidine.</text>
        <dbReference type="EC" id="2.7.13.3"/>
    </reaction>
</comment>
<feature type="domain" description="Histidine kinase" evidence="13">
    <location>
        <begin position="336"/>
        <end position="557"/>
    </location>
</feature>
<dbReference type="SMART" id="SM00091">
    <property type="entry name" value="PAS"/>
    <property type="match status" value="1"/>
</dbReference>
<evidence type="ECO:0000256" key="8">
    <source>
        <dbReference type="ARBA" id="ARBA00023012"/>
    </source>
</evidence>
<sequence length="706" mass="78800">MISAFNGRIVFIRKIAWLLFFSLFSLCLIGFLLYFNKKKIDHTADWVGHTYSVIDRISHIRQRLTTWESLSCPPLSPAYRHAMTSDVDQLKTLTGDNAVQQKSVILLSSALDRLNAGADSISVAGVTAALDTMMDEEKGLLVQRQAESHSATRKSNLLFICGILLAFLFIDIMLIRLNKDMLLRRQAERKLKENQVWLESILENTNSVIFIKDLEGRYVIVNRRFAEVVNKETKNIIGRKATDIVSPAEAEHSKAVDEQVLRAGKALEMEEVFPGPGGNIHLLNVKFPLLDANGRLIGIGGIAADITDRVHYQQQLIAATREALNAKGMQEMFLANMSHEIRTPMNGIQGMTDLLLDTQLNDQQKEFARTIKRSVNNLLVVVNDVLDFSKIKAGKLAIEKIEFRLKDVLDNVKAMFAHRVAKKGLELEVEIDPSTPEVLKGDPYRLNQVLVNLIGNALKFTEKGWIRVEVNALKRTADQVNLRFTIADSGIGIPEASLPHIFEHFSQAGLDISRRYGGTGLGLAICQQLLQLQGGDIEVKSREKEGTTFQFRLSYGYNNATMDSASGTAVLADYSHCLVGKRILVAEDNEVNRQLIDHVLRKGGGQVQLVSNGEEALTVLKQGETYDLIIMDLQMPVMDGYEATRVIRHELLLSTPIIAMTATALVGEQLRCFESGMNDYMTKPFEFAELYKRITALLTPFISIAG</sequence>
<dbReference type="InterPro" id="IPR003661">
    <property type="entry name" value="HisK_dim/P_dom"/>
</dbReference>
<dbReference type="InterPro" id="IPR035965">
    <property type="entry name" value="PAS-like_dom_sf"/>
</dbReference>
<keyword evidence="12" id="KW-0472">Membrane</keyword>
<evidence type="ECO:0000256" key="6">
    <source>
        <dbReference type="ARBA" id="ARBA00022777"/>
    </source>
</evidence>
<evidence type="ECO:0000256" key="7">
    <source>
        <dbReference type="ARBA" id="ARBA00022840"/>
    </source>
</evidence>
<dbReference type="SMART" id="SM00387">
    <property type="entry name" value="HATPase_c"/>
    <property type="match status" value="1"/>
</dbReference>
<dbReference type="Pfam" id="PF00072">
    <property type="entry name" value="Response_reg"/>
    <property type="match status" value="1"/>
</dbReference>
<evidence type="ECO:0000259" key="14">
    <source>
        <dbReference type="PROSITE" id="PS50110"/>
    </source>
</evidence>
<feature type="transmembrane region" description="Helical" evidence="12">
    <location>
        <begin position="157"/>
        <end position="177"/>
    </location>
</feature>
<dbReference type="CDD" id="cd16922">
    <property type="entry name" value="HATPase_EvgS-ArcB-TorS-like"/>
    <property type="match status" value="1"/>
</dbReference>
<dbReference type="Proteomes" id="UP000607559">
    <property type="component" value="Unassembled WGS sequence"/>
</dbReference>
<gene>
    <name evidence="17" type="ORF">GCM10011511_06150</name>
</gene>
<dbReference type="Pfam" id="PF02518">
    <property type="entry name" value="HATPase_c"/>
    <property type="match status" value="1"/>
</dbReference>
<dbReference type="PROSITE" id="PS50109">
    <property type="entry name" value="HIS_KIN"/>
    <property type="match status" value="1"/>
</dbReference>
<dbReference type="InterPro" id="IPR013656">
    <property type="entry name" value="PAS_4"/>
</dbReference>
<dbReference type="Pfam" id="PF08448">
    <property type="entry name" value="PAS_4"/>
    <property type="match status" value="1"/>
</dbReference>
<keyword evidence="7" id="KW-0067">ATP-binding</keyword>
<dbReference type="InterPro" id="IPR036097">
    <property type="entry name" value="HisK_dim/P_sf"/>
</dbReference>
<dbReference type="Gene3D" id="3.40.50.2300">
    <property type="match status" value="1"/>
</dbReference>
<dbReference type="CDD" id="cd00082">
    <property type="entry name" value="HisKA"/>
    <property type="match status" value="1"/>
</dbReference>